<feature type="region of interest" description="Disordered" evidence="6">
    <location>
        <begin position="826"/>
        <end position="847"/>
    </location>
</feature>
<dbReference type="InterPro" id="IPR036420">
    <property type="entry name" value="BRCT_dom_sf"/>
</dbReference>
<feature type="region of interest" description="Disordered" evidence="6">
    <location>
        <begin position="2127"/>
        <end position="2165"/>
    </location>
</feature>
<dbReference type="Pfam" id="PF16589">
    <property type="entry name" value="BRCT_2"/>
    <property type="match status" value="1"/>
</dbReference>
<dbReference type="Proteomes" id="UP000050795">
    <property type="component" value="Unassembled WGS sequence"/>
</dbReference>
<dbReference type="WBParaSite" id="TREG1_89700.1">
    <property type="protein sequence ID" value="TREG1_89700.1"/>
    <property type="gene ID" value="TREG1_89700"/>
</dbReference>
<accession>A0AA85KFB1</accession>
<evidence type="ECO:0000313" key="9">
    <source>
        <dbReference type="WBParaSite" id="TREG1_89700.1"/>
    </source>
</evidence>
<feature type="region of interest" description="Disordered" evidence="6">
    <location>
        <begin position="524"/>
        <end position="552"/>
    </location>
</feature>
<feature type="compositionally biased region" description="Polar residues" evidence="6">
    <location>
        <begin position="2134"/>
        <end position="2153"/>
    </location>
</feature>
<evidence type="ECO:0000256" key="2">
    <source>
        <dbReference type="ARBA" id="ARBA00022763"/>
    </source>
</evidence>
<feature type="compositionally biased region" description="Low complexity" evidence="6">
    <location>
        <begin position="582"/>
        <end position="644"/>
    </location>
</feature>
<dbReference type="Pfam" id="PF00533">
    <property type="entry name" value="BRCT"/>
    <property type="match status" value="1"/>
</dbReference>
<evidence type="ECO:0000256" key="3">
    <source>
        <dbReference type="ARBA" id="ARBA00023242"/>
    </source>
</evidence>
<dbReference type="PROSITE" id="PS50172">
    <property type="entry name" value="BRCT"/>
    <property type="match status" value="4"/>
</dbReference>
<evidence type="ECO:0000256" key="4">
    <source>
        <dbReference type="ARBA" id="ARBA00023858"/>
    </source>
</evidence>
<dbReference type="PANTHER" id="PTHR23196">
    <property type="entry name" value="PAX TRANSCRIPTION ACTIVATION DOMAIN INTERACTING PROTEIN"/>
    <property type="match status" value="1"/>
</dbReference>
<feature type="compositionally biased region" description="Low complexity" evidence="6">
    <location>
        <begin position="393"/>
        <end position="409"/>
    </location>
</feature>
<feature type="region of interest" description="Disordered" evidence="6">
    <location>
        <begin position="192"/>
        <end position="232"/>
    </location>
</feature>
<dbReference type="CDD" id="cd17730">
    <property type="entry name" value="BRCT_PAXIP1_rpt4"/>
    <property type="match status" value="1"/>
</dbReference>
<feature type="compositionally biased region" description="Low complexity" evidence="6">
    <location>
        <begin position="1165"/>
        <end position="1180"/>
    </location>
</feature>
<proteinExistence type="predicted"/>
<organism evidence="8 9">
    <name type="scientific">Trichobilharzia regenti</name>
    <name type="common">Nasal bird schistosome</name>
    <dbReference type="NCBI Taxonomy" id="157069"/>
    <lineage>
        <taxon>Eukaryota</taxon>
        <taxon>Metazoa</taxon>
        <taxon>Spiralia</taxon>
        <taxon>Lophotrochozoa</taxon>
        <taxon>Platyhelminthes</taxon>
        <taxon>Trematoda</taxon>
        <taxon>Digenea</taxon>
        <taxon>Strigeidida</taxon>
        <taxon>Schistosomatoidea</taxon>
        <taxon>Schistosomatidae</taxon>
        <taxon>Trichobilharzia</taxon>
    </lineage>
</organism>
<dbReference type="PANTHER" id="PTHR23196:SF1">
    <property type="entry name" value="PAX-INTERACTING PROTEIN 1"/>
    <property type="match status" value="1"/>
</dbReference>
<keyword evidence="3" id="KW-0539">Nucleus</keyword>
<sequence>MEPSVFKDAKFFIISCDDKEVVDLLKSSGAVSHPFLSESIRFAISDDPSLAEVGEAEELYAVPVVTSRWVKLSAEAQKFLPFRPFHPDFKQIFKGTKITCSGLGTADRLAIWAHVVIHGGEMSHYLDNSVTHVVVAKATGNFYDYVTTMLTNDSTDSESNTKPVLVTPDWIVDCLAQNSLLACESYHPNLLVRRTPPPSQLPSPSSSKQMSVKQQQQLNEPKESDMHKNSNNDISLNSLIKQESNLIINSTLSGGDLMMNNNHSYVTVDSTSSTVNPNINTNTITTNTAISNILNCTNNVQQQQSSQIITSKQNLVQNNQIMHTLQSSSQQLSSVLSGGTNVQAATGLSVQQINMRAVEQKAKYDGVTPSRPGRGGHSRGGGSGRGSSKKATQDQSRSGNQQQQQQQRFSISSPLANRNPVAQNIAAPQRFPVSGAQGSVNQRFPSGLPIYTDPTVQQGMVQQITGSDIIGNSNSSGSNYSGCSMPGNHTNVILSNSFLPISANSAISSGALSITTPTTNLISISSNSTSSTGHHAKTSKSKSSKHMQEQNLNEEEKDAIVMQNVKNILSLQHTWNRESSHGRGSSSATSSSDNHSSSNNSGHGQNGPNSLSGLQGGNSSSLGNLITSGYGGSSSNLGSSQTSGNHRKPKSPKSPCRAVGSTMGHKVSPKSPKNAKVTGITKTLPAPHQQHIQQQQQQQQQQPQQQPSIVMAGCAGSALPSVLLTGSLQQMQYRPASNNSLQGTPSQLQRSTSMQHYLTTATLASHQPQSAPGTPAYIVQRHPCGQLVASVSQQSTHGQLHTQSFPVQNPYQRASGILTAVNTSNLGQQQHQQSSQQNQASVQHFQHAAQIQQPTLFVRTTRQPYQQNENIDAQPDMATIISSDGSGDILLTSNHNPHQHHNHNPHQISASNIIQSSSNHLYQSNHQSGHNSAIEQTHSHNKQTVNSQPITQQLLLQSTGGNGGGGGGSATIGVGNGSQLIQIKSTAYTSPIQQTLLSETNHQQQQHHMVASVASSSINNSQSTPAMIIDNRTPHQQQMISQSNCSITTTPTSTPHHHHQQQSVQLHIALHSPGNNTSSLNTGTPGGGGGNTSGNQIKSSPSNLISQHSSMVGGKMSQLQQQIQTQSSPTRPSVNNRQYVQQQPQHQQPQIQHQYSASLATHPAQHYQQHQQQPQQQKIQLSPATATIPAQYQAIHGCYTPQPQQSQQQQQQQQPHQNQHPQQIIFQSPTGQQIIAAQHQSVPNAFARNSNNPTPSGGMLLRSVLPCSGNANTPGNGFHQNQSSLVTVSTNQRPVPQMTNRPQTNKVLFQTSPTPQSNNNNISIHGLQQQAIHQQHQQPIPTYPQQVHSGGIITGQQSKPNHQMVYAQSAGRQNTQVIIGDSSSVSVINAPNQHHQTNTIHSPYHHVATPNLVHGNGFDHSISPRPTHPQVVPMPSHSHSSTATTVSANVQTPPRPNQIPVTTVVQSVNRQITCNSTPGNTQNTPTLMTPMQLTPAYHGHDGNPLPSRPEECLIGCVMLILGYRSVPESQKVVWRRVMRLHGAEVVLAYDPTRVTHVVIDCQLEEPDVIKQALLDQKRLVTIYWVNDILAKGRMIPPFEILHLPSPFSKEITFSFIRSQIISLTGFEGKDRQKIEVIIRQIGATFTDYLEPSNTLLVCKQPSGKKYEMAQLWGIPCINMRWLQDLYFGDLHTLSLAMPHKYLCFETSDVTMSLERCTPRVQDLMVGWQTPIRLTQEVWIRSTKLSHDFANEERERKRKLELENNSNNSPAKVKKSECLLPALTEEDIKIAMSCRPRYETLLQEAEQKRELLAAIKSAAAETSATGGGDSQNTIPENESNPPVPPPLIPTIATNDNNGTPNMSVETVDDDDDNIDSGVTTYSVVSHESKVNIDDNEESSHPSCSITSSTEPTNITVEVDSSHDVIASEQDISTIKMDCHNSVYSTAQNASNNAESTCDLGEKLNCLKSEEVEKEIHSLHDLTNQNNSDNHYHHHQEIQQNTSTIDSFDADLSCNTLQTQPVPPISENIQNLGNIGDDVDNASNNNKTVNSGVDSTIQNVTLQTNTNLDSVQPTYCESNNNRSHDQTENAIVTNKCDSNTPIGNNNDNNNNDTVSTMNISDDIIMSTVSSSDSLSNDTKNNEITGTVVNKSNDQTTSKEDNLSIQQPDVVTTSTTNITSSAYTSANVTVNHPMIISDENDENIQNKDVADIPSDQITSALMTTKTTTVTPSSDSNIQIDQSNEDIVRKRLATSPIDNAMDCKRRAVETNPVDSTSTVTMDICSNSSTSNIGSNVLDDKSSSDNWKGDVNDDKYDNIIPVSKTEENADATTESLTRMDDEDIVDDVIAEESSLKNADTSDRIVRCDTGSKIESTEKDTSKLLPPICTDIRITFTAIDLESRLTLTELCLQLPDCKIVDSAEEATHLVANRLIRTPKTYMAVALGCYVVTPKWIQASVMCGYWLDEKPWILSDPDSEAQLGIDLKKSISIARKRQMIGPEAGLFAGLEFWFSPGACHREMCMALIRAGHGIVRQRRPTQKMALLAQPKQLIICHEDDSHVANYLMRTKTGNKAVHHEEFILSGTLRQELDFDAYQIQYVNALRNGLKAAVAAAAAAFSNSNNNNNTACSINPPITVIPPPTSLRFGNTSSVHSIHNAIILPQTSSASSVDGNIPHGQLDTSTAIREVHLSSPINLNNSNQQLNVPSSYQTVSVSAVSKTSQSSVPTEVKSLLSSNNNNRNTTEDPHPYSLVSAYKSSNDTQSFLNHPQITSSETPCQPVISSTISRLVSVVPTITKADTNLSYLLSRSSNTLDQIPTTNLPITTSSLSSYALSSTVSPTTRTSSQPQQSLSASRQDFVNIQSESGITGLSHSASSKSISDLIISVCTMDACVVTNPLLSSSNNNNNGSTSMLPPKSSVTAYISGLDNNTSKRHIIGSNRSSSLLLTGVNPVSDTFLSSIPSQDMRQTIIHRPVTPLTAMIVAAESGVGDLMNPLPIGDTDDAIGSVPTFIIPKSNSYRSQISGVSVSPLPVNASVNLNARIAAADANAVASATAAAASALSSSNNNNNSNSGKSSSSSNNTDILSKTVLGLSVSTPGLSIRSPRSTILTNNPLHPSELIDTSSRHILTNIQQTLTKPSSQTPSADVTSLDVVKTFIKSQVDGTVHSSNIDCDTTITASNNNNMTTTTSTVIDNNTNNRIIISSTSNVDITTSTDSFVNCGSIQPFSSGQQSSNILISTSVLNTKDDLVNFSNSFTPQKMDTTSITTTTAPITLDLFNPSNLLVSDGSGYFTTNSTKSSPTSTLCSSNSDVSILKEQSSDFLSVTDFKYEINISRNTSISNSNNNNSENADIYISNVDTTNTNTTVTCTSNNDKCNSIISTTPLTDVYYPHLTNDNTYGSNNTLTFESVASDIQLVTSSTTPSSLSSSSSSTLVTSAPMMSSLSTTNTTTLFDDHIG</sequence>
<dbReference type="InterPro" id="IPR001357">
    <property type="entry name" value="BRCT_dom"/>
</dbReference>
<feature type="compositionally biased region" description="Low complexity" evidence="6">
    <location>
        <begin position="687"/>
        <end position="707"/>
    </location>
</feature>
<dbReference type="GO" id="GO:0006974">
    <property type="term" value="P:DNA damage response"/>
    <property type="evidence" value="ECO:0007669"/>
    <property type="project" value="UniProtKB-KW"/>
</dbReference>
<feature type="region of interest" description="Disordered" evidence="6">
    <location>
        <begin position="921"/>
        <end position="946"/>
    </location>
</feature>
<keyword evidence="8" id="KW-1185">Reference proteome</keyword>
<name>A0AA85KFB1_TRIRE</name>
<feature type="compositionally biased region" description="Low complexity" evidence="6">
    <location>
        <begin position="828"/>
        <end position="843"/>
    </location>
</feature>
<feature type="domain" description="BRCT" evidence="7">
    <location>
        <begin position="1611"/>
        <end position="1684"/>
    </location>
</feature>
<dbReference type="Pfam" id="PF12738">
    <property type="entry name" value="PTCB-BRCT"/>
    <property type="match status" value="1"/>
</dbReference>
<evidence type="ECO:0000256" key="5">
    <source>
        <dbReference type="ARBA" id="ARBA00030146"/>
    </source>
</evidence>
<feature type="compositionally biased region" description="Low complexity" evidence="6">
    <location>
        <begin position="524"/>
        <end position="533"/>
    </location>
</feature>
<reference evidence="8" key="1">
    <citation type="submission" date="2022-06" db="EMBL/GenBank/DDBJ databases">
        <authorList>
            <person name="Berger JAMES D."/>
            <person name="Berger JAMES D."/>
        </authorList>
    </citation>
    <scope>NUCLEOTIDE SEQUENCE [LARGE SCALE GENOMIC DNA]</scope>
</reference>
<dbReference type="CDD" id="cd17710">
    <property type="entry name" value="BRCT_PAXIP1_rpt2"/>
    <property type="match status" value="1"/>
</dbReference>
<feature type="compositionally biased region" description="Polar residues" evidence="6">
    <location>
        <begin position="1245"/>
        <end position="1255"/>
    </location>
</feature>
<feature type="region of interest" description="Disordered" evidence="6">
    <location>
        <begin position="433"/>
        <end position="453"/>
    </location>
</feature>
<dbReference type="CDD" id="cd17711">
    <property type="entry name" value="BRCT_PAXIP1_rpt3"/>
    <property type="match status" value="1"/>
</dbReference>
<feature type="region of interest" description="Disordered" evidence="6">
    <location>
        <begin position="1245"/>
        <end position="1265"/>
    </location>
</feature>
<feature type="compositionally biased region" description="Low complexity" evidence="6">
    <location>
        <begin position="1117"/>
        <end position="1128"/>
    </location>
</feature>
<feature type="domain" description="BRCT" evidence="7">
    <location>
        <begin position="88"/>
        <end position="188"/>
    </location>
</feature>
<evidence type="ECO:0000256" key="1">
    <source>
        <dbReference type="ARBA" id="ARBA00004123"/>
    </source>
</evidence>
<feature type="region of interest" description="Disordered" evidence="6">
    <location>
        <begin position="1819"/>
        <end position="1846"/>
    </location>
</feature>
<feature type="compositionally biased region" description="Basic residues" evidence="6">
    <location>
        <begin position="534"/>
        <end position="545"/>
    </location>
</feature>
<feature type="region of interest" description="Disordered" evidence="6">
    <location>
        <begin position="1749"/>
        <end position="1772"/>
    </location>
</feature>
<dbReference type="GO" id="GO:0044666">
    <property type="term" value="C:MLL3/4 complex"/>
    <property type="evidence" value="ECO:0007669"/>
    <property type="project" value="TreeGrafter"/>
</dbReference>
<dbReference type="InterPro" id="IPR051579">
    <property type="entry name" value="DDR_Transcriptional_Reg"/>
</dbReference>
<feature type="compositionally biased region" description="Gly residues" evidence="6">
    <location>
        <begin position="373"/>
        <end position="385"/>
    </location>
</feature>
<feature type="compositionally biased region" description="Low complexity" evidence="6">
    <location>
        <begin position="1072"/>
        <end position="1083"/>
    </location>
</feature>
<reference evidence="9" key="2">
    <citation type="submission" date="2023-11" db="UniProtKB">
        <authorList>
            <consortium name="WormBaseParasite"/>
        </authorList>
    </citation>
    <scope>IDENTIFICATION</scope>
</reference>
<feature type="domain" description="BRCT" evidence="7">
    <location>
        <begin position="1"/>
        <end position="87"/>
    </location>
</feature>
<feature type="compositionally biased region" description="Polar residues" evidence="6">
    <location>
        <begin position="1096"/>
        <end position="1110"/>
    </location>
</feature>
<feature type="compositionally biased region" description="Basic and acidic residues" evidence="6">
    <location>
        <begin position="1749"/>
        <end position="1761"/>
    </location>
</feature>
<dbReference type="Gene3D" id="3.40.50.10190">
    <property type="entry name" value="BRCT domain"/>
    <property type="match status" value="6"/>
</dbReference>
<feature type="compositionally biased region" description="Low complexity" evidence="6">
    <location>
        <begin position="2713"/>
        <end position="2736"/>
    </location>
</feature>
<dbReference type="SMART" id="SM00292">
    <property type="entry name" value="BRCT"/>
    <property type="match status" value="5"/>
</dbReference>
<feature type="domain" description="BRCT" evidence="7">
    <location>
        <begin position="1508"/>
        <end position="1602"/>
    </location>
</feature>
<dbReference type="Pfam" id="PF16770">
    <property type="entry name" value="RTT107_BRCT_5"/>
    <property type="match status" value="1"/>
</dbReference>
<feature type="compositionally biased region" description="Low complexity" evidence="6">
    <location>
        <begin position="202"/>
        <end position="218"/>
    </location>
</feature>
<dbReference type="CDD" id="cd17744">
    <property type="entry name" value="BRCT_MDC1_rpt1"/>
    <property type="match status" value="1"/>
</dbReference>
<evidence type="ECO:0000256" key="6">
    <source>
        <dbReference type="SAM" id="MobiDB-lite"/>
    </source>
</evidence>
<feature type="region of interest" description="Disordered" evidence="6">
    <location>
        <begin position="361"/>
        <end position="409"/>
    </location>
</feature>
<feature type="region of interest" description="Disordered" evidence="6">
    <location>
        <begin position="1071"/>
        <end position="1181"/>
    </location>
</feature>
<feature type="region of interest" description="Disordered" evidence="6">
    <location>
        <begin position="1201"/>
        <end position="1221"/>
    </location>
</feature>
<protein>
    <recommendedName>
        <fullName evidence="4">PAX-interacting protein 1</fullName>
    </recommendedName>
    <alternativeName>
        <fullName evidence="5">PAX transactivation activation domain-interacting protein</fullName>
    </alternativeName>
</protein>
<feature type="region of interest" description="Disordered" evidence="6">
    <location>
        <begin position="576"/>
        <end position="708"/>
    </location>
</feature>
<feature type="compositionally biased region" description="Basic and acidic residues" evidence="6">
    <location>
        <begin position="220"/>
        <end position="230"/>
    </location>
</feature>
<keyword evidence="2" id="KW-0227">DNA damage</keyword>
<comment type="subcellular location">
    <subcellularLocation>
        <location evidence="1">Nucleus</location>
    </subcellularLocation>
</comment>
<feature type="region of interest" description="Disordered" evidence="6">
    <location>
        <begin position="1046"/>
        <end position="1065"/>
    </location>
</feature>
<feature type="compositionally biased region" description="Low complexity" evidence="6">
    <location>
        <begin position="1138"/>
        <end position="1155"/>
    </location>
</feature>
<dbReference type="SUPFAM" id="SSF52113">
    <property type="entry name" value="BRCT domain"/>
    <property type="match status" value="5"/>
</dbReference>
<feature type="region of interest" description="Disordered" evidence="6">
    <location>
        <begin position="2713"/>
        <end position="2743"/>
    </location>
</feature>
<evidence type="ECO:0000313" key="8">
    <source>
        <dbReference type="Proteomes" id="UP000050795"/>
    </source>
</evidence>
<evidence type="ECO:0000259" key="7">
    <source>
        <dbReference type="PROSITE" id="PS50172"/>
    </source>
</evidence>
<feature type="region of interest" description="Disordered" evidence="6">
    <location>
        <begin position="3056"/>
        <end position="3076"/>
    </location>
</feature>